<evidence type="ECO:0000256" key="1">
    <source>
        <dbReference type="PROSITE-ProRule" id="PRU00047"/>
    </source>
</evidence>
<dbReference type="SUPFAM" id="SSF57756">
    <property type="entry name" value="Retrovirus zinc finger-like domains"/>
    <property type="match status" value="1"/>
</dbReference>
<protein>
    <recommendedName>
        <fullName evidence="2">CCHC-type domain-containing protein</fullName>
    </recommendedName>
</protein>
<dbReference type="EMBL" id="GL442822">
    <property type="protein sequence ID" value="EFN62904.1"/>
    <property type="molecule type" value="Genomic_DNA"/>
</dbReference>
<dbReference type="GO" id="GO:0008270">
    <property type="term" value="F:zinc ion binding"/>
    <property type="evidence" value="ECO:0007669"/>
    <property type="project" value="UniProtKB-KW"/>
</dbReference>
<evidence type="ECO:0000259" key="2">
    <source>
        <dbReference type="PROSITE" id="PS50158"/>
    </source>
</evidence>
<reference evidence="3 4" key="1">
    <citation type="journal article" date="2010" name="Science">
        <title>Genomic comparison of the ants Camponotus floridanus and Harpegnathos saltator.</title>
        <authorList>
            <person name="Bonasio R."/>
            <person name="Zhang G."/>
            <person name="Ye C."/>
            <person name="Mutti N.S."/>
            <person name="Fang X."/>
            <person name="Qin N."/>
            <person name="Donahue G."/>
            <person name="Yang P."/>
            <person name="Li Q."/>
            <person name="Li C."/>
            <person name="Zhang P."/>
            <person name="Huang Z."/>
            <person name="Berger S.L."/>
            <person name="Reinberg D."/>
            <person name="Wang J."/>
            <person name="Liebig J."/>
        </authorList>
    </citation>
    <scope>NUCLEOTIDE SEQUENCE [LARGE SCALE GENOMIC DNA]</scope>
    <source>
        <strain evidence="4">C129</strain>
    </source>
</reference>
<feature type="non-terminal residue" evidence="3">
    <location>
        <position position="1"/>
    </location>
</feature>
<dbReference type="PROSITE" id="PS50158">
    <property type="entry name" value="ZF_CCHC"/>
    <property type="match status" value="1"/>
</dbReference>
<sequence>IKKTANGAVLIEIPGTDTKNLASELRSRVADVLGEEATVSNPEVKGEIRIVGFDESVTVSDISLAMSKAGDCKASEVSVTPILPMRNGLCMTWVKCPIVSAIKASKIGKVPLGWTMARLELQKPRQIRCYKCWEPGHHQGMCKSGVDRSRACFRCGIDGHSASSCTRE</sequence>
<dbReference type="Gene3D" id="4.10.60.10">
    <property type="entry name" value="Zinc finger, CCHC-type"/>
    <property type="match status" value="1"/>
</dbReference>
<keyword evidence="4" id="KW-1185">Reference proteome</keyword>
<dbReference type="InParanoid" id="E2AUI6"/>
<evidence type="ECO:0000313" key="3">
    <source>
        <dbReference type="EMBL" id="EFN62904.1"/>
    </source>
</evidence>
<evidence type="ECO:0000313" key="4">
    <source>
        <dbReference type="Proteomes" id="UP000000311"/>
    </source>
</evidence>
<dbReference type="Pfam" id="PF00098">
    <property type="entry name" value="zf-CCHC"/>
    <property type="match status" value="1"/>
</dbReference>
<accession>E2AUI6</accession>
<dbReference type="GO" id="GO:0003676">
    <property type="term" value="F:nucleic acid binding"/>
    <property type="evidence" value="ECO:0007669"/>
    <property type="project" value="InterPro"/>
</dbReference>
<dbReference type="SMART" id="SM00343">
    <property type="entry name" value="ZnF_C2HC"/>
    <property type="match status" value="2"/>
</dbReference>
<dbReference type="OrthoDB" id="7490362at2759"/>
<keyword evidence="1" id="KW-0479">Metal-binding</keyword>
<dbReference type="InterPro" id="IPR036875">
    <property type="entry name" value="Znf_CCHC_sf"/>
</dbReference>
<keyword evidence="1" id="KW-0862">Zinc</keyword>
<proteinExistence type="predicted"/>
<name>E2AUI6_CAMFO</name>
<dbReference type="AlphaFoldDB" id="E2AUI6"/>
<dbReference type="Proteomes" id="UP000000311">
    <property type="component" value="Unassembled WGS sequence"/>
</dbReference>
<organism evidence="4">
    <name type="scientific">Camponotus floridanus</name>
    <name type="common">Florida carpenter ant</name>
    <dbReference type="NCBI Taxonomy" id="104421"/>
    <lineage>
        <taxon>Eukaryota</taxon>
        <taxon>Metazoa</taxon>
        <taxon>Ecdysozoa</taxon>
        <taxon>Arthropoda</taxon>
        <taxon>Hexapoda</taxon>
        <taxon>Insecta</taxon>
        <taxon>Pterygota</taxon>
        <taxon>Neoptera</taxon>
        <taxon>Endopterygota</taxon>
        <taxon>Hymenoptera</taxon>
        <taxon>Apocrita</taxon>
        <taxon>Aculeata</taxon>
        <taxon>Formicoidea</taxon>
        <taxon>Formicidae</taxon>
        <taxon>Formicinae</taxon>
        <taxon>Camponotus</taxon>
    </lineage>
</organism>
<gene>
    <name evidence="3" type="ORF">EAG_11691</name>
</gene>
<keyword evidence="1" id="KW-0863">Zinc-finger</keyword>
<feature type="non-terminal residue" evidence="3">
    <location>
        <position position="168"/>
    </location>
</feature>
<feature type="domain" description="CCHC-type" evidence="2">
    <location>
        <begin position="152"/>
        <end position="167"/>
    </location>
</feature>
<dbReference type="InterPro" id="IPR001878">
    <property type="entry name" value="Znf_CCHC"/>
</dbReference>